<dbReference type="KEGG" id="bpl:BURPS1106A_A0909"/>
<evidence type="ECO:0000313" key="2">
    <source>
        <dbReference type="EMBL" id="ABN93745.1"/>
    </source>
</evidence>
<evidence type="ECO:0000313" key="3">
    <source>
        <dbReference type="Proteomes" id="UP000006738"/>
    </source>
</evidence>
<accession>A3P3N5</accession>
<proteinExistence type="predicted"/>
<sequence>MRRRKPRSACIGRRADAAPCAEREASTMTQIARRGAARPDSLAGAAVGPSLRSR</sequence>
<reference evidence="3" key="1">
    <citation type="submission" date="2007-02" db="EMBL/GenBank/DDBJ databases">
        <authorList>
            <person name="DeShazer D."/>
            <person name="Woods D.E."/>
            <person name="Nierman W.C."/>
        </authorList>
    </citation>
    <scope>NUCLEOTIDE SEQUENCE [LARGE SCALE GENOMIC DNA]</scope>
    <source>
        <strain evidence="3">1106a</strain>
    </source>
</reference>
<dbReference type="Proteomes" id="UP000006738">
    <property type="component" value="Chromosome II"/>
</dbReference>
<name>A3P3N5_BURP0</name>
<gene>
    <name evidence="2" type="ordered locus">BURPS1106A_A0909</name>
</gene>
<dbReference type="HOGENOM" id="CLU_3041279_0_0_4"/>
<dbReference type="AlphaFoldDB" id="A3P3N5"/>
<dbReference type="EMBL" id="CP000573">
    <property type="protein sequence ID" value="ABN93745.1"/>
    <property type="molecule type" value="Genomic_DNA"/>
</dbReference>
<organism evidence="2 3">
    <name type="scientific">Burkholderia pseudomallei (strain 1106a)</name>
    <dbReference type="NCBI Taxonomy" id="357348"/>
    <lineage>
        <taxon>Bacteria</taxon>
        <taxon>Pseudomonadati</taxon>
        <taxon>Pseudomonadota</taxon>
        <taxon>Betaproteobacteria</taxon>
        <taxon>Burkholderiales</taxon>
        <taxon>Burkholderiaceae</taxon>
        <taxon>Burkholderia</taxon>
        <taxon>pseudomallei group</taxon>
    </lineage>
</organism>
<protein>
    <submittedName>
        <fullName evidence="2">Uncharacterized protein</fullName>
    </submittedName>
</protein>
<evidence type="ECO:0000256" key="1">
    <source>
        <dbReference type="SAM" id="MobiDB-lite"/>
    </source>
</evidence>
<feature type="region of interest" description="Disordered" evidence="1">
    <location>
        <begin position="32"/>
        <end position="54"/>
    </location>
</feature>